<dbReference type="PANTHER" id="PTHR31862">
    <property type="entry name" value="UPF0261 DOMAIN PROTEIN (AFU_ORTHOLOGUE AFUA_1G10120)"/>
    <property type="match status" value="1"/>
</dbReference>
<dbReference type="NCBIfam" id="NF002674">
    <property type="entry name" value="PRK02399.1-2"/>
    <property type="match status" value="1"/>
</dbReference>
<evidence type="ECO:0000313" key="4">
    <source>
        <dbReference type="Proteomes" id="UP001168528"/>
    </source>
</evidence>
<dbReference type="InterPro" id="IPR008322">
    <property type="entry name" value="UPF0261"/>
</dbReference>
<dbReference type="Pfam" id="PF06792">
    <property type="entry name" value="UPF0261"/>
    <property type="match status" value="1"/>
</dbReference>
<dbReference type="InterPro" id="IPR056778">
    <property type="entry name" value="UPF0261_C"/>
</dbReference>
<evidence type="ECO:0000259" key="1">
    <source>
        <dbReference type="Pfam" id="PF06792"/>
    </source>
</evidence>
<accession>A0ABT8R0B0</accession>
<dbReference type="RefSeq" id="WP_302036323.1">
    <property type="nucleotide sequence ID" value="NZ_JAUKPO010000002.1"/>
</dbReference>
<evidence type="ECO:0000259" key="2">
    <source>
        <dbReference type="Pfam" id="PF23189"/>
    </source>
</evidence>
<reference evidence="3" key="1">
    <citation type="submission" date="2023-07" db="EMBL/GenBank/DDBJ databases">
        <title>The genome sequence of Rhodocytophaga aerolata KACC 12507.</title>
        <authorList>
            <person name="Zhang X."/>
        </authorList>
    </citation>
    <scope>NUCLEOTIDE SEQUENCE</scope>
    <source>
        <strain evidence="3">KACC 12507</strain>
    </source>
</reference>
<evidence type="ECO:0000313" key="3">
    <source>
        <dbReference type="EMBL" id="MDO1445518.1"/>
    </source>
</evidence>
<dbReference type="Pfam" id="PF23189">
    <property type="entry name" value="UPF0261_C"/>
    <property type="match status" value="1"/>
</dbReference>
<dbReference type="PIRSF" id="PIRSF033271">
    <property type="entry name" value="UCP033271"/>
    <property type="match status" value="1"/>
</dbReference>
<feature type="domain" description="UPF0261" evidence="2">
    <location>
        <begin position="190"/>
        <end position="404"/>
    </location>
</feature>
<dbReference type="Gene3D" id="3.40.50.12020">
    <property type="entry name" value="Uncharacterised protein family UPF0261, NN domain"/>
    <property type="match status" value="1"/>
</dbReference>
<gene>
    <name evidence="3" type="ORF">Q0590_04605</name>
</gene>
<dbReference type="CDD" id="cd15488">
    <property type="entry name" value="Tm-1-like"/>
    <property type="match status" value="1"/>
</dbReference>
<dbReference type="PANTHER" id="PTHR31862:SF1">
    <property type="entry name" value="UPF0261 DOMAIN PROTEIN (AFU_ORTHOLOGUE AFUA_1G10120)"/>
    <property type="match status" value="1"/>
</dbReference>
<name>A0ABT8R0B0_9BACT</name>
<dbReference type="InterPro" id="IPR051353">
    <property type="entry name" value="Tobamovirus_resist_UPF0261"/>
</dbReference>
<protein>
    <submittedName>
        <fullName evidence="3">Tm-1-like ATP-binding domain-containing protein</fullName>
    </submittedName>
</protein>
<proteinExistence type="predicted"/>
<dbReference type="InterPro" id="IPR044122">
    <property type="entry name" value="UPF0261_N"/>
</dbReference>
<sequence length="412" mass="43795">MAVTDTYILLLGCFDTKGELFSFLRNCILAQGERVISLNTGVMGTTNLFPVDYESDVIALEGGTTIAELRDKKDRGYAVEIMGKGAASIVARLMEAGGMKAAIGMGGGGGTYIALSAMQPIPLGIPKLCLTTIAAKDVSRQMGSKDITLMPSIVDLSGLNSISQLLISQAASAICAMAAITPTPEAINSKRIAISMFGNTTACVEKCSELLRNQGFEVFAFHATGIGGKTMESLISEGYFTAVLDITTTELADELCGGILSAGPDRLNAAARKGIPQVVVPGCLDMVNFAQLDTVPDHYQGRQLYSWAPDVTLMRTNKEENSMLGESLARKVNQSTAPAAILVPLKGISQIGIAGGVFHQPEADKILFEAIKKHIAEHIPVVEVDASINDEVFAEQAVQILLRLIQSQQRNI</sequence>
<feature type="domain" description="UPF0261" evidence="1">
    <location>
        <begin position="7"/>
        <end position="180"/>
    </location>
</feature>
<keyword evidence="4" id="KW-1185">Reference proteome</keyword>
<comment type="caution">
    <text evidence="3">The sequence shown here is derived from an EMBL/GenBank/DDBJ whole genome shotgun (WGS) entry which is preliminary data.</text>
</comment>
<dbReference type="EMBL" id="JAUKPO010000002">
    <property type="protein sequence ID" value="MDO1445518.1"/>
    <property type="molecule type" value="Genomic_DNA"/>
</dbReference>
<organism evidence="3 4">
    <name type="scientific">Rhodocytophaga aerolata</name>
    <dbReference type="NCBI Taxonomy" id="455078"/>
    <lineage>
        <taxon>Bacteria</taxon>
        <taxon>Pseudomonadati</taxon>
        <taxon>Bacteroidota</taxon>
        <taxon>Cytophagia</taxon>
        <taxon>Cytophagales</taxon>
        <taxon>Rhodocytophagaceae</taxon>
        <taxon>Rhodocytophaga</taxon>
    </lineage>
</organism>
<dbReference type="Proteomes" id="UP001168528">
    <property type="component" value="Unassembled WGS sequence"/>
</dbReference>
<dbReference type="Gene3D" id="3.40.50.12030">
    <property type="entry name" value="Uncharacterised protein family UPF0261, NC domain"/>
    <property type="match status" value="1"/>
</dbReference>